<dbReference type="KEGG" id="aaeo:BJI67_16100"/>
<gene>
    <name evidence="1" type="ORF">BJI67_16100</name>
</gene>
<proteinExistence type="predicted"/>
<dbReference type="EMBL" id="CP017449">
    <property type="protein sequence ID" value="AOV18762.1"/>
    <property type="molecule type" value="Genomic_DNA"/>
</dbReference>
<keyword evidence="1" id="KW-0614">Plasmid</keyword>
<dbReference type="Proteomes" id="UP000095342">
    <property type="component" value="Plasmid pAPV6"/>
</dbReference>
<reference evidence="1 2" key="1">
    <citation type="submission" date="2016-09" db="EMBL/GenBank/DDBJ databases">
        <title>Acidihalobacter prosperus V6 (DSM14174).</title>
        <authorList>
            <person name="Khaleque H.N."/>
            <person name="Ramsay J.P."/>
            <person name="Murphy R.J.T."/>
            <person name="Kaksonen A.H."/>
            <person name="Boxall N.J."/>
            <person name="Watkin E.L.J."/>
        </authorList>
    </citation>
    <scope>NUCLEOTIDE SEQUENCE [LARGE SCALE GENOMIC DNA]</scope>
    <source>
        <strain evidence="1 2">V6</strain>
        <plasmid evidence="2">papv6</plasmid>
    </source>
</reference>
<evidence type="ECO:0000313" key="1">
    <source>
        <dbReference type="EMBL" id="AOV18762.1"/>
    </source>
</evidence>
<keyword evidence="2" id="KW-1185">Reference proteome</keyword>
<sequence>MTAKVIPFPQPAMPADDHDWVGDIHPGTRIVARGSGGEFRKGEVGCCVSIVGSLHGSAAFHQYAIVFAGGGCDLLYPWEVALMFDLDRYPAAHFVHHAFVDLPSLREAHRAGRFTSAFKIPRT</sequence>
<accession>A0A1D8KCU7</accession>
<name>A0A1D8KCU7_9GAMM</name>
<dbReference type="RefSeq" id="WP_070074285.1">
    <property type="nucleotide sequence ID" value="NZ_CP017449.1"/>
</dbReference>
<organism evidence="1 2">
    <name type="scientific">Acidihalobacter aeolianus</name>
    <dbReference type="NCBI Taxonomy" id="2792603"/>
    <lineage>
        <taxon>Bacteria</taxon>
        <taxon>Pseudomonadati</taxon>
        <taxon>Pseudomonadota</taxon>
        <taxon>Gammaproteobacteria</taxon>
        <taxon>Chromatiales</taxon>
        <taxon>Ectothiorhodospiraceae</taxon>
        <taxon>Acidihalobacter</taxon>
    </lineage>
</organism>
<evidence type="ECO:0000313" key="2">
    <source>
        <dbReference type="Proteomes" id="UP000095342"/>
    </source>
</evidence>
<geneLocation type="plasmid" evidence="2">
    <name>papv6</name>
</geneLocation>
<protein>
    <submittedName>
        <fullName evidence="1">Uncharacterized protein</fullName>
    </submittedName>
</protein>
<dbReference type="AlphaFoldDB" id="A0A1D8KCU7"/>